<dbReference type="AlphaFoldDB" id="A0AAJ8M0N6"/>
<dbReference type="Proteomes" id="UP000094043">
    <property type="component" value="Chromosome 3"/>
</dbReference>
<evidence type="ECO:0000256" key="1">
    <source>
        <dbReference type="SAM" id="MobiDB-lite"/>
    </source>
</evidence>
<dbReference type="GeneID" id="91087009"/>
<evidence type="ECO:0000313" key="3">
    <source>
        <dbReference type="Proteomes" id="UP000094043"/>
    </source>
</evidence>
<accession>A0AAJ8M0N6</accession>
<organism evidence="2 3">
    <name type="scientific">Cryptococcus depauperatus CBS 7841</name>
    <dbReference type="NCBI Taxonomy" id="1295531"/>
    <lineage>
        <taxon>Eukaryota</taxon>
        <taxon>Fungi</taxon>
        <taxon>Dikarya</taxon>
        <taxon>Basidiomycota</taxon>
        <taxon>Agaricomycotina</taxon>
        <taxon>Tremellomycetes</taxon>
        <taxon>Tremellales</taxon>
        <taxon>Cryptococcaceae</taxon>
        <taxon>Cryptococcus</taxon>
    </lineage>
</organism>
<keyword evidence="3" id="KW-1185">Reference proteome</keyword>
<gene>
    <name evidence="2" type="ORF">L203_102798</name>
</gene>
<feature type="compositionally biased region" description="Basic residues" evidence="1">
    <location>
        <begin position="20"/>
        <end position="46"/>
    </location>
</feature>
<feature type="region of interest" description="Disordered" evidence="1">
    <location>
        <begin position="16"/>
        <end position="54"/>
    </location>
</feature>
<reference evidence="2" key="2">
    <citation type="journal article" date="2022" name="Elife">
        <title>Obligate sexual reproduction of a homothallic fungus closely related to the Cryptococcus pathogenic species complex.</title>
        <authorList>
            <person name="Passer A.R."/>
            <person name="Clancey S.A."/>
            <person name="Shea T."/>
            <person name="David-Palma M."/>
            <person name="Averette A.F."/>
            <person name="Boekhout T."/>
            <person name="Porcel B.M."/>
            <person name="Nowrousian M."/>
            <person name="Cuomo C.A."/>
            <person name="Sun S."/>
            <person name="Heitman J."/>
            <person name="Coelho M.A."/>
        </authorList>
    </citation>
    <scope>NUCLEOTIDE SEQUENCE</scope>
    <source>
        <strain evidence="2">CBS 7841</strain>
    </source>
</reference>
<name>A0AAJ8M0N6_9TREE</name>
<protein>
    <submittedName>
        <fullName evidence="2">Uncharacterized protein</fullName>
    </submittedName>
</protein>
<dbReference type="EMBL" id="CP143786">
    <property type="protein sequence ID" value="WVN87615.1"/>
    <property type="molecule type" value="Genomic_DNA"/>
</dbReference>
<sequence length="91" mass="10265">MNAMLCAQGGDGCQEVVRSSKIRKKESKRSKKERQRGKQKRKAKEKGKRDSATSRLTQLLVSDASRVDEADFSGLDIISPFPFNFETTEEL</sequence>
<dbReference type="RefSeq" id="XP_066068315.1">
    <property type="nucleotide sequence ID" value="XM_066212218.1"/>
</dbReference>
<proteinExistence type="predicted"/>
<reference evidence="2" key="1">
    <citation type="submission" date="2016-06" db="EMBL/GenBank/DDBJ databases">
        <authorList>
            <person name="Cuomo C."/>
            <person name="Litvintseva A."/>
            <person name="Heitman J."/>
            <person name="Chen Y."/>
            <person name="Sun S."/>
            <person name="Springer D."/>
            <person name="Dromer F."/>
            <person name="Young S."/>
            <person name="Zeng Q."/>
            <person name="Chapman S."/>
            <person name="Gujja S."/>
            <person name="Saif S."/>
            <person name="Birren B."/>
        </authorList>
    </citation>
    <scope>NUCLEOTIDE SEQUENCE</scope>
    <source>
        <strain evidence="2">CBS 7841</strain>
    </source>
</reference>
<evidence type="ECO:0000313" key="2">
    <source>
        <dbReference type="EMBL" id="WVN87615.1"/>
    </source>
</evidence>
<reference evidence="2" key="3">
    <citation type="submission" date="2024-01" db="EMBL/GenBank/DDBJ databases">
        <authorList>
            <person name="Coelho M.A."/>
            <person name="David-Palma M."/>
            <person name="Shea T."/>
            <person name="Sun S."/>
            <person name="Cuomo C.A."/>
            <person name="Heitman J."/>
        </authorList>
    </citation>
    <scope>NUCLEOTIDE SEQUENCE</scope>
    <source>
        <strain evidence="2">CBS 7841</strain>
    </source>
</reference>
<dbReference type="KEGG" id="cdep:91087009"/>